<protein>
    <recommendedName>
        <fullName evidence="7">3-phosphoshikimate 1-carboxyvinyltransferase</fullName>
        <ecNumber evidence="7">2.5.1.19</ecNumber>
    </recommendedName>
    <alternativeName>
        <fullName evidence="7">5-enolpyruvylshikimate-3-phosphate synthase</fullName>
        <shortName evidence="7">EPSP synthase</shortName>
        <shortName evidence="7">EPSPS</shortName>
    </alternativeName>
</protein>
<comment type="pathway">
    <text evidence="1 7">Metabolic intermediate biosynthesis; chorismate biosynthesis; chorismate from D-erythrose 4-phosphate and phosphoenolpyruvate: step 6/7.</text>
</comment>
<feature type="binding site" evidence="7">
    <location>
        <position position="20"/>
    </location>
    <ligand>
        <name>3-phosphoshikimate</name>
        <dbReference type="ChEBI" id="CHEBI:145989"/>
    </ligand>
</feature>
<dbReference type="EMBL" id="DVJJ01000067">
    <property type="protein sequence ID" value="HIS64570.1"/>
    <property type="molecule type" value="Genomic_DNA"/>
</dbReference>
<dbReference type="PIRSF" id="PIRSF000505">
    <property type="entry name" value="EPSPS"/>
    <property type="match status" value="1"/>
</dbReference>
<comment type="caution">
    <text evidence="7">Lacks conserved residue(s) required for the propagation of feature annotation.</text>
</comment>
<feature type="binding site" evidence="7">
    <location>
        <position position="25"/>
    </location>
    <ligand>
        <name>3-phosphoshikimate</name>
        <dbReference type="ChEBI" id="CHEBI:145989"/>
    </ligand>
</feature>
<feature type="binding site" evidence="7">
    <location>
        <position position="390"/>
    </location>
    <ligand>
        <name>phosphoenolpyruvate</name>
        <dbReference type="ChEBI" id="CHEBI:58702"/>
    </ligand>
</feature>
<dbReference type="Pfam" id="PF00275">
    <property type="entry name" value="EPSP_synthase"/>
    <property type="match status" value="1"/>
</dbReference>
<dbReference type="Proteomes" id="UP000886741">
    <property type="component" value="Unassembled WGS sequence"/>
</dbReference>
<dbReference type="Gene3D" id="3.65.10.10">
    <property type="entry name" value="Enolpyruvate transferase domain"/>
    <property type="match status" value="2"/>
</dbReference>
<evidence type="ECO:0000256" key="1">
    <source>
        <dbReference type="ARBA" id="ARBA00004811"/>
    </source>
</evidence>
<dbReference type="InterPro" id="IPR013792">
    <property type="entry name" value="RNA3'P_cycl/enolpyr_Trfase_a/b"/>
</dbReference>
<dbReference type="PANTHER" id="PTHR21090:SF5">
    <property type="entry name" value="PENTAFUNCTIONAL AROM POLYPEPTIDE"/>
    <property type="match status" value="1"/>
</dbReference>
<dbReference type="PROSITE" id="PS00885">
    <property type="entry name" value="EPSP_SYNTHASE_2"/>
    <property type="match status" value="1"/>
</dbReference>
<proteinExistence type="inferred from homology"/>
<feature type="domain" description="Enolpyruvate transferase" evidence="8">
    <location>
        <begin position="8"/>
        <end position="398"/>
    </location>
</feature>
<evidence type="ECO:0000256" key="7">
    <source>
        <dbReference type="HAMAP-Rule" id="MF_00210"/>
    </source>
</evidence>
<evidence type="ECO:0000259" key="8">
    <source>
        <dbReference type="Pfam" id="PF00275"/>
    </source>
</evidence>
<feature type="binding site" evidence="7">
    <location>
        <position position="322"/>
    </location>
    <ligand>
        <name>phosphoenolpyruvate</name>
        <dbReference type="ChEBI" id="CHEBI:58702"/>
    </ligand>
</feature>
<dbReference type="AlphaFoldDB" id="A0A9D1JSS3"/>
<comment type="subcellular location">
    <subcellularLocation>
        <location evidence="7">Cytoplasm</location>
    </subcellularLocation>
</comment>
<dbReference type="SUPFAM" id="SSF55205">
    <property type="entry name" value="EPT/RTPC-like"/>
    <property type="match status" value="1"/>
</dbReference>
<feature type="active site" description="Proton acceptor" evidence="7">
    <location>
        <position position="290"/>
    </location>
</feature>
<feature type="binding site" evidence="7">
    <location>
        <position position="21"/>
    </location>
    <ligand>
        <name>3-phosphoshikimate</name>
        <dbReference type="ChEBI" id="CHEBI:145989"/>
    </ligand>
</feature>
<accession>A0A9D1JSS3</accession>
<feature type="binding site" evidence="7">
    <location>
        <position position="20"/>
    </location>
    <ligand>
        <name>phosphoenolpyruvate</name>
        <dbReference type="ChEBI" id="CHEBI:58702"/>
    </ligand>
</feature>
<comment type="function">
    <text evidence="7">Catalyzes the transfer of the enolpyruvyl moiety of phosphoenolpyruvate (PEP) to the 5-hydroxyl of shikimate-3-phosphate (S3P) to produce enolpyruvyl shikimate-3-phosphate and inorganic phosphate.</text>
</comment>
<keyword evidence="5 7" id="KW-0057">Aromatic amino acid biosynthesis</keyword>
<dbReference type="HAMAP" id="MF_00210">
    <property type="entry name" value="EPSP_synth"/>
    <property type="match status" value="1"/>
</dbReference>
<feature type="binding site" evidence="7">
    <location>
        <position position="122"/>
    </location>
    <ligand>
        <name>phosphoenolpyruvate</name>
        <dbReference type="ChEBI" id="CHEBI:58702"/>
    </ligand>
</feature>
<feature type="binding site" evidence="7">
    <location>
        <position position="191"/>
    </location>
    <ligand>
        <name>3-phosphoshikimate</name>
        <dbReference type="ChEBI" id="CHEBI:145989"/>
    </ligand>
</feature>
<evidence type="ECO:0000256" key="4">
    <source>
        <dbReference type="ARBA" id="ARBA00022679"/>
    </source>
</evidence>
<organism evidence="9 10">
    <name type="scientific">Candidatus Avoscillospira avistercoris</name>
    <dbReference type="NCBI Taxonomy" id="2840707"/>
    <lineage>
        <taxon>Bacteria</taxon>
        <taxon>Bacillati</taxon>
        <taxon>Bacillota</taxon>
        <taxon>Clostridia</taxon>
        <taxon>Eubacteriales</taxon>
        <taxon>Oscillospiraceae</taxon>
        <taxon>Oscillospiraceae incertae sedis</taxon>
        <taxon>Candidatus Avoscillospira</taxon>
    </lineage>
</organism>
<dbReference type="PANTHER" id="PTHR21090">
    <property type="entry name" value="AROM/DEHYDROQUINATE SYNTHASE"/>
    <property type="match status" value="1"/>
</dbReference>
<dbReference type="GO" id="GO:0008652">
    <property type="term" value="P:amino acid biosynthetic process"/>
    <property type="evidence" value="ECO:0007669"/>
    <property type="project" value="UniProtKB-KW"/>
</dbReference>
<dbReference type="GO" id="GO:0009073">
    <property type="term" value="P:aromatic amino acid family biosynthetic process"/>
    <property type="evidence" value="ECO:0007669"/>
    <property type="project" value="UniProtKB-KW"/>
</dbReference>
<evidence type="ECO:0000256" key="5">
    <source>
        <dbReference type="ARBA" id="ARBA00023141"/>
    </source>
</evidence>
<feature type="binding site" evidence="7">
    <location>
        <position position="94"/>
    </location>
    <ligand>
        <name>phosphoenolpyruvate</name>
        <dbReference type="ChEBI" id="CHEBI:58702"/>
    </ligand>
</feature>
<comment type="caution">
    <text evidence="9">The sequence shown here is derived from an EMBL/GenBank/DDBJ whole genome shotgun (WGS) entry which is preliminary data.</text>
</comment>
<name>A0A9D1JSS3_9FIRM</name>
<comment type="similarity">
    <text evidence="2 7">Belongs to the EPSP synthase family.</text>
</comment>
<dbReference type="EC" id="2.5.1.19" evidence="7"/>
<dbReference type="InterPro" id="IPR001986">
    <property type="entry name" value="Enolpyruvate_Tfrase_dom"/>
</dbReference>
<evidence type="ECO:0000313" key="10">
    <source>
        <dbReference type="Proteomes" id="UP000886741"/>
    </source>
</evidence>
<feature type="binding site" evidence="7">
    <location>
        <position position="164"/>
    </location>
    <ligand>
        <name>3-phosphoshikimate</name>
        <dbReference type="ChEBI" id="CHEBI:145989"/>
    </ligand>
</feature>
<comment type="catalytic activity">
    <reaction evidence="6">
        <text>3-phosphoshikimate + phosphoenolpyruvate = 5-O-(1-carboxyvinyl)-3-phosphoshikimate + phosphate</text>
        <dbReference type="Rhea" id="RHEA:21256"/>
        <dbReference type="ChEBI" id="CHEBI:43474"/>
        <dbReference type="ChEBI" id="CHEBI:57701"/>
        <dbReference type="ChEBI" id="CHEBI:58702"/>
        <dbReference type="ChEBI" id="CHEBI:145989"/>
        <dbReference type="EC" id="2.5.1.19"/>
    </reaction>
    <physiologicalReaction direction="left-to-right" evidence="6">
        <dbReference type="Rhea" id="RHEA:21257"/>
    </physiologicalReaction>
</comment>
<evidence type="ECO:0000256" key="3">
    <source>
        <dbReference type="ARBA" id="ARBA00022605"/>
    </source>
</evidence>
<evidence type="ECO:0000313" key="9">
    <source>
        <dbReference type="EMBL" id="HIS64570.1"/>
    </source>
</evidence>
<dbReference type="GO" id="GO:0005737">
    <property type="term" value="C:cytoplasm"/>
    <property type="evidence" value="ECO:0007669"/>
    <property type="project" value="UniProtKB-SubCell"/>
</dbReference>
<feature type="binding site" evidence="7">
    <location>
        <position position="364"/>
    </location>
    <ligand>
        <name>phosphoenolpyruvate</name>
        <dbReference type="ChEBI" id="CHEBI:58702"/>
    </ligand>
</feature>
<feature type="binding site" evidence="7">
    <location>
        <position position="290"/>
    </location>
    <ligand>
        <name>3-phosphoshikimate</name>
        <dbReference type="ChEBI" id="CHEBI:145989"/>
    </ligand>
</feature>
<gene>
    <name evidence="7" type="primary">aroA</name>
    <name evidence="9" type="ORF">IAA83_04260</name>
</gene>
<evidence type="ECO:0000256" key="6">
    <source>
        <dbReference type="ARBA" id="ARBA00044633"/>
    </source>
</evidence>
<reference evidence="9" key="2">
    <citation type="journal article" date="2021" name="PeerJ">
        <title>Extensive microbial diversity within the chicken gut microbiome revealed by metagenomics and culture.</title>
        <authorList>
            <person name="Gilroy R."/>
            <person name="Ravi A."/>
            <person name="Getino M."/>
            <person name="Pursley I."/>
            <person name="Horton D.L."/>
            <person name="Alikhan N.F."/>
            <person name="Baker D."/>
            <person name="Gharbi K."/>
            <person name="Hall N."/>
            <person name="Watson M."/>
            <person name="Adriaenssens E.M."/>
            <person name="Foster-Nyarko E."/>
            <person name="Jarju S."/>
            <person name="Secka A."/>
            <person name="Antonio M."/>
            <person name="Oren A."/>
            <person name="Chaudhuri R.R."/>
            <person name="La Ragione R."/>
            <person name="Hildebrand F."/>
            <person name="Pallen M.J."/>
        </authorList>
    </citation>
    <scope>NUCLEOTIDE SEQUENCE</scope>
    <source>
        <strain evidence="9">ChiBcec16-1751</strain>
    </source>
</reference>
<sequence length="409" mass="43514">MDVRLFPAKLHGAVTPPPSKSQAHRLLLAAGLSSGQSTIRGITHSQDMEATMACLRALGANVERAGDVVTVTGIFAHGVPQFAQLPVLDCCESGSTLRFFIPVALAVAGGGIFTGRGRLLERPQQPYFDLFAKKGVFYERTPGKLTVQGALRPGRYALPGDVSSQFFTGLLYALPLLDGPSTLVSTTALESAAYLTMTLEALAQAGVPVTETATGEYQIPGGGTYQPMDAVVEGDWSQAGFFYAAKGLGNNLEICGMNDQSAQGDRVIAAFYEQLCDQGPVTLDVSQCPDLVPPLALHAALRNGETTHIIGAARLRMKESDRLATVTETLNRLGAQITEYDDRLEIHGVETLHGGTVNSHNDHRIAMMAAMAATVCDGPVFLEDAGSVKKSYPDFWQVYAALGGRAEEV</sequence>
<dbReference type="InterPro" id="IPR023193">
    <property type="entry name" value="EPSP_synthase_CS"/>
</dbReference>
<keyword evidence="7" id="KW-0963">Cytoplasm</keyword>
<evidence type="ECO:0000256" key="2">
    <source>
        <dbReference type="ARBA" id="ARBA00009948"/>
    </source>
</evidence>
<reference evidence="9" key="1">
    <citation type="submission" date="2020-10" db="EMBL/GenBank/DDBJ databases">
        <authorList>
            <person name="Gilroy R."/>
        </authorList>
    </citation>
    <scope>NUCLEOTIDE SEQUENCE</scope>
    <source>
        <strain evidence="9">ChiBcec16-1751</strain>
    </source>
</reference>
<comment type="subunit">
    <text evidence="7">Monomer.</text>
</comment>
<feature type="binding site" evidence="7">
    <location>
        <position position="165"/>
    </location>
    <ligand>
        <name>3-phosphoshikimate</name>
        <dbReference type="ChEBI" id="CHEBI:145989"/>
    </ligand>
</feature>
<dbReference type="GO" id="GO:0009423">
    <property type="term" value="P:chorismate biosynthetic process"/>
    <property type="evidence" value="ECO:0007669"/>
    <property type="project" value="UniProtKB-UniRule"/>
</dbReference>
<keyword evidence="3 7" id="KW-0028">Amino-acid biosynthesis</keyword>
<dbReference type="InterPro" id="IPR006264">
    <property type="entry name" value="EPSP_synthase"/>
</dbReference>
<feature type="binding site" evidence="7">
    <location>
        <position position="163"/>
    </location>
    <ligand>
        <name>3-phosphoshikimate</name>
        <dbReference type="ChEBI" id="CHEBI:145989"/>
    </ligand>
</feature>
<dbReference type="InterPro" id="IPR036968">
    <property type="entry name" value="Enolpyruvate_Tfrase_sf"/>
</dbReference>
<feature type="binding site" evidence="7">
    <location>
        <position position="165"/>
    </location>
    <ligand>
        <name>phosphoenolpyruvate</name>
        <dbReference type="ChEBI" id="CHEBI:58702"/>
    </ligand>
</feature>
<feature type="binding site" evidence="7">
    <location>
        <position position="318"/>
    </location>
    <ligand>
        <name>3-phosphoshikimate</name>
        <dbReference type="ChEBI" id="CHEBI:145989"/>
    </ligand>
</feature>
<dbReference type="GO" id="GO:0003866">
    <property type="term" value="F:3-phosphoshikimate 1-carboxyvinyltransferase activity"/>
    <property type="evidence" value="ECO:0007669"/>
    <property type="project" value="UniProtKB-UniRule"/>
</dbReference>
<keyword evidence="4 7" id="KW-0808">Transferase</keyword>
<dbReference type="CDD" id="cd01556">
    <property type="entry name" value="EPSP_synthase"/>
    <property type="match status" value="1"/>
</dbReference>